<feature type="transmembrane region" description="Helical" evidence="6">
    <location>
        <begin position="21"/>
        <end position="42"/>
    </location>
</feature>
<dbReference type="Pfam" id="PF06271">
    <property type="entry name" value="RDD"/>
    <property type="match status" value="1"/>
</dbReference>
<feature type="transmembrane region" description="Helical" evidence="6">
    <location>
        <begin position="99"/>
        <end position="121"/>
    </location>
</feature>
<evidence type="ECO:0000256" key="6">
    <source>
        <dbReference type="SAM" id="Phobius"/>
    </source>
</evidence>
<keyword evidence="5 6" id="KW-0472">Membrane</keyword>
<reference evidence="8 9" key="1">
    <citation type="journal article" date="2015" name="Appl. Environ. Microbiol.">
        <title>Aerobic and Anaerobic Thiosulfate Oxidation by a Cold-Adapted, Subglacial Chemoautotroph.</title>
        <authorList>
            <person name="Harrold Z.R."/>
            <person name="Skidmore M.L."/>
            <person name="Hamilton T.L."/>
            <person name="Desch L."/>
            <person name="Amada K."/>
            <person name="van Gelder W."/>
            <person name="Glover K."/>
            <person name="Roden E.E."/>
            <person name="Boyd E.S."/>
        </authorList>
    </citation>
    <scope>NUCLEOTIDE SEQUENCE [LARGE SCALE GENOMIC DNA]</scope>
    <source>
        <strain evidence="8 9">RG</strain>
    </source>
</reference>
<organism evidence="8 9">
    <name type="scientific">Thiobacillus denitrificans</name>
    <dbReference type="NCBI Taxonomy" id="36861"/>
    <lineage>
        <taxon>Bacteria</taxon>
        <taxon>Pseudomonadati</taxon>
        <taxon>Pseudomonadota</taxon>
        <taxon>Betaproteobacteria</taxon>
        <taxon>Nitrosomonadales</taxon>
        <taxon>Thiobacillaceae</taxon>
        <taxon>Thiobacillus</taxon>
    </lineage>
</organism>
<dbReference type="RefSeq" id="WP_059751741.1">
    <property type="nucleotide sequence ID" value="NZ_LDUG01000008.1"/>
</dbReference>
<evidence type="ECO:0000256" key="4">
    <source>
        <dbReference type="ARBA" id="ARBA00022989"/>
    </source>
</evidence>
<keyword evidence="3 6" id="KW-0812">Transmembrane</keyword>
<dbReference type="EMBL" id="LDUG01000008">
    <property type="protein sequence ID" value="KVW98940.1"/>
    <property type="molecule type" value="Genomic_DNA"/>
</dbReference>
<feature type="domain" description="RDD" evidence="7">
    <location>
        <begin position="11"/>
        <end position="135"/>
    </location>
</feature>
<dbReference type="PANTHER" id="PTHR36115">
    <property type="entry name" value="PROLINE-RICH ANTIGEN HOMOLOG-RELATED"/>
    <property type="match status" value="1"/>
</dbReference>
<name>A0A106BUN4_THIDE</name>
<keyword evidence="2" id="KW-1003">Cell membrane</keyword>
<dbReference type="PANTHER" id="PTHR36115:SF10">
    <property type="entry name" value="RDD DOMAIN-CONTAINING PROTEIN"/>
    <property type="match status" value="1"/>
</dbReference>
<comment type="subcellular location">
    <subcellularLocation>
        <location evidence="1">Cell membrane</location>
        <topology evidence="1">Multi-pass membrane protein</topology>
    </subcellularLocation>
</comment>
<dbReference type="InterPro" id="IPR051791">
    <property type="entry name" value="Pra-immunoreactive"/>
</dbReference>
<keyword evidence="4 6" id="KW-1133">Transmembrane helix</keyword>
<evidence type="ECO:0000313" key="8">
    <source>
        <dbReference type="EMBL" id="KVW98940.1"/>
    </source>
</evidence>
<evidence type="ECO:0000256" key="3">
    <source>
        <dbReference type="ARBA" id="ARBA00022692"/>
    </source>
</evidence>
<evidence type="ECO:0000313" key="9">
    <source>
        <dbReference type="Proteomes" id="UP000064243"/>
    </source>
</evidence>
<feature type="transmembrane region" description="Helical" evidence="6">
    <location>
        <begin position="54"/>
        <end position="71"/>
    </location>
</feature>
<evidence type="ECO:0000259" key="7">
    <source>
        <dbReference type="Pfam" id="PF06271"/>
    </source>
</evidence>
<proteinExistence type="predicted"/>
<keyword evidence="9" id="KW-1185">Reference proteome</keyword>
<dbReference type="AlphaFoldDB" id="A0A106BUN4"/>
<sequence>MQDNAIASTPAPLLARIAAMIYESLLVTAVVFVASFIIIPVVGEMHAAWQRHLFQFYIVGVLFAYFSAFWLRSGQTLAMKTWRIRLVDQNGGRISFKQALLRFCLALFGLLLAGIGFWWALIDRDRQFLHDRVAGTRLVRVPHKA</sequence>
<gene>
    <name evidence="8" type="ORF">ABW22_02740</name>
</gene>
<protein>
    <submittedName>
        <fullName evidence="8">Transmembrane protein</fullName>
    </submittedName>
</protein>
<evidence type="ECO:0000256" key="5">
    <source>
        <dbReference type="ARBA" id="ARBA00023136"/>
    </source>
</evidence>
<dbReference type="GO" id="GO:0005886">
    <property type="term" value="C:plasma membrane"/>
    <property type="evidence" value="ECO:0007669"/>
    <property type="project" value="UniProtKB-SubCell"/>
</dbReference>
<evidence type="ECO:0000256" key="1">
    <source>
        <dbReference type="ARBA" id="ARBA00004651"/>
    </source>
</evidence>
<comment type="caution">
    <text evidence="8">The sequence shown here is derived from an EMBL/GenBank/DDBJ whole genome shotgun (WGS) entry which is preliminary data.</text>
</comment>
<dbReference type="InterPro" id="IPR010432">
    <property type="entry name" value="RDD"/>
</dbReference>
<evidence type="ECO:0000256" key="2">
    <source>
        <dbReference type="ARBA" id="ARBA00022475"/>
    </source>
</evidence>
<dbReference type="PATRIC" id="fig|36861.3.peg.3413"/>
<dbReference type="OrthoDB" id="5298807at2"/>
<dbReference type="STRING" id="1123392.GCA_000376425_00207"/>
<accession>A0A106BUN4</accession>
<dbReference type="Proteomes" id="UP000064243">
    <property type="component" value="Unassembled WGS sequence"/>
</dbReference>